<evidence type="ECO:0000259" key="1">
    <source>
        <dbReference type="Pfam" id="PF07045"/>
    </source>
</evidence>
<proteinExistence type="predicted"/>
<keyword evidence="3" id="KW-1185">Reference proteome</keyword>
<dbReference type="InterPro" id="IPR011008">
    <property type="entry name" value="Dimeric_a/b-barrel"/>
</dbReference>
<dbReference type="OrthoDB" id="582594at2"/>
<dbReference type="Pfam" id="PF07045">
    <property type="entry name" value="DUF1330"/>
    <property type="match status" value="1"/>
</dbReference>
<feature type="domain" description="DUF1330" evidence="1">
    <location>
        <begin position="5"/>
        <end position="88"/>
    </location>
</feature>
<dbReference type="InterPro" id="IPR010753">
    <property type="entry name" value="DUF1330"/>
</dbReference>
<reference evidence="2 3" key="1">
    <citation type="submission" date="2018-03" db="EMBL/GenBank/DDBJ databases">
        <authorList>
            <person name="Keele B.F."/>
        </authorList>
    </citation>
    <scope>NUCLEOTIDE SEQUENCE [LARGE SCALE GENOMIC DNA]</scope>
    <source>
        <strain evidence="2 3">CECT 8599</strain>
    </source>
</reference>
<gene>
    <name evidence="2" type="ORF">ASD8599_00017</name>
</gene>
<organism evidence="2 3">
    <name type="scientific">Ascidiaceihabitans donghaensis</name>
    <dbReference type="NCBI Taxonomy" id="1510460"/>
    <lineage>
        <taxon>Bacteria</taxon>
        <taxon>Pseudomonadati</taxon>
        <taxon>Pseudomonadota</taxon>
        <taxon>Alphaproteobacteria</taxon>
        <taxon>Rhodobacterales</taxon>
        <taxon>Paracoccaceae</taxon>
        <taxon>Ascidiaceihabitans</taxon>
    </lineage>
</organism>
<sequence length="97" mass="10637">MTVRVFALTTLNPNQTEALSTYMATTSPLLEQAKARVVQTYTIASTMIGATVPNTITIVEYPDMDAVNSVFQSAEYGLLREIRAQAFSNYQIAILAD</sequence>
<dbReference type="Proteomes" id="UP000244880">
    <property type="component" value="Unassembled WGS sequence"/>
</dbReference>
<evidence type="ECO:0000313" key="3">
    <source>
        <dbReference type="Proteomes" id="UP000244880"/>
    </source>
</evidence>
<evidence type="ECO:0000313" key="2">
    <source>
        <dbReference type="EMBL" id="SPH19293.1"/>
    </source>
</evidence>
<dbReference type="Gene3D" id="3.30.70.100">
    <property type="match status" value="1"/>
</dbReference>
<name>A0A2R8B8D9_9RHOB</name>
<accession>A0A2R8B8D9</accession>
<dbReference type="SUPFAM" id="SSF54909">
    <property type="entry name" value="Dimeric alpha+beta barrel"/>
    <property type="match status" value="1"/>
</dbReference>
<dbReference type="AlphaFoldDB" id="A0A2R8B8D9"/>
<dbReference type="EMBL" id="OMOR01000001">
    <property type="protein sequence ID" value="SPH19293.1"/>
    <property type="molecule type" value="Genomic_DNA"/>
</dbReference>
<protein>
    <recommendedName>
        <fullName evidence="1">DUF1330 domain-containing protein</fullName>
    </recommendedName>
</protein>
<dbReference type="RefSeq" id="WP_108826648.1">
    <property type="nucleotide sequence ID" value="NZ_OMOR01000001.1"/>
</dbReference>